<accession>A0A934W6B4</accession>
<dbReference type="NCBIfam" id="NF040521">
    <property type="entry name" value="C45_proenzyme"/>
    <property type="match status" value="1"/>
</dbReference>
<reference evidence="1" key="1">
    <citation type="submission" date="2021-01" db="EMBL/GenBank/DDBJ databases">
        <title>Genome sequence of strain Noviherbaspirillum sp. DKR-6.</title>
        <authorList>
            <person name="Chaudhary D.K."/>
        </authorList>
    </citation>
    <scope>NUCLEOTIDE SEQUENCE</scope>
    <source>
        <strain evidence="1">DKR-6</strain>
    </source>
</reference>
<dbReference type="RefSeq" id="WP_200591689.1">
    <property type="nucleotide sequence ID" value="NZ_JAEPBG010000003.1"/>
</dbReference>
<comment type="caution">
    <text evidence="1">The sequence shown here is derived from an EMBL/GenBank/DDBJ whole genome shotgun (WGS) entry which is preliminary data.</text>
</comment>
<dbReference type="PROSITE" id="PS51257">
    <property type="entry name" value="PROKAR_LIPOPROTEIN"/>
    <property type="match status" value="1"/>
</dbReference>
<dbReference type="PANTHER" id="PTHR35190:SF2">
    <property type="entry name" value="PROTEIN DCD1B"/>
    <property type="match status" value="1"/>
</dbReference>
<dbReference type="Gene3D" id="3.60.60.10">
    <property type="entry name" value="Penicillin V Acylase, Chain A"/>
    <property type="match status" value="1"/>
</dbReference>
<dbReference type="InterPro" id="IPR047794">
    <property type="entry name" value="C45_proenzyme-like"/>
</dbReference>
<dbReference type="PANTHER" id="PTHR35190">
    <property type="entry name" value="PROTEIN DCD1B"/>
    <property type="match status" value="1"/>
</dbReference>
<dbReference type="InterPro" id="IPR047803">
    <property type="entry name" value="DCD1A/B-like"/>
</dbReference>
<evidence type="ECO:0000313" key="1">
    <source>
        <dbReference type="EMBL" id="MBK4734920.1"/>
    </source>
</evidence>
<evidence type="ECO:0000313" key="2">
    <source>
        <dbReference type="Proteomes" id="UP000622890"/>
    </source>
</evidence>
<keyword evidence="2" id="KW-1185">Reference proteome</keyword>
<gene>
    <name evidence="1" type="ORF">JJB74_09910</name>
</gene>
<organism evidence="1 2">
    <name type="scientific">Noviherbaspirillum pedocola</name>
    <dbReference type="NCBI Taxonomy" id="2801341"/>
    <lineage>
        <taxon>Bacteria</taxon>
        <taxon>Pseudomonadati</taxon>
        <taxon>Pseudomonadota</taxon>
        <taxon>Betaproteobacteria</taxon>
        <taxon>Burkholderiales</taxon>
        <taxon>Oxalobacteraceae</taxon>
        <taxon>Noviherbaspirillum</taxon>
    </lineage>
</organism>
<dbReference type="Proteomes" id="UP000622890">
    <property type="component" value="Unassembled WGS sequence"/>
</dbReference>
<name>A0A934W6B4_9BURK</name>
<proteinExistence type="predicted"/>
<protein>
    <submittedName>
        <fullName evidence="1">Uncharacterized protein</fullName>
    </submittedName>
</protein>
<dbReference type="EMBL" id="JAEPBG010000003">
    <property type="protein sequence ID" value="MBK4734920.1"/>
    <property type="molecule type" value="Genomic_DNA"/>
</dbReference>
<sequence length="417" mass="45935">MDRRKFLLSSSALLLAGCGGNTDPGPHSRFEAGRKYLFEDVPVAVLAGSWRQMGRQYGAFFADGIRATYRMVAPYEDQYNRGCGRMNRDIIEEIHAAYPQGMQQFFVGMAETSGLALDQVKAANALEMILIFGSGIYPQTRCSGVSVWGDYSVDKRLVYGRNYDYTAAFAALDEHVVVTVFHPDDGSIPFAICTWAGCIYASTGINARGIFVEENDCSQHDRLASGFYATGDHYNMRTWVRDDAMLMALLAGAGSMDEADTWMRANLPVYSHNIGVADSREARCYQWNVAERVPHAPYVRQTEGLMAQTNHYFQVPQGWELAPFSEGDGASGSIPGGSIARLNNLLNIAEGRRGAIDLDGMCALMDVEIGDGGARVDGTLFQIVCQPETLRLRLTTLKRRGRWIDIPLSGLLLAKNS</sequence>
<dbReference type="AlphaFoldDB" id="A0A934W6B4"/>